<evidence type="ECO:0000256" key="1">
    <source>
        <dbReference type="ARBA" id="ARBA00003534"/>
    </source>
</evidence>
<organism evidence="8 9">
    <name type="scientific">Brassica oleracea var. oleracea</name>
    <dbReference type="NCBI Taxonomy" id="109376"/>
    <lineage>
        <taxon>Eukaryota</taxon>
        <taxon>Viridiplantae</taxon>
        <taxon>Streptophyta</taxon>
        <taxon>Embryophyta</taxon>
        <taxon>Tracheophyta</taxon>
        <taxon>Spermatophyta</taxon>
        <taxon>Magnoliopsida</taxon>
        <taxon>eudicotyledons</taxon>
        <taxon>Gunneridae</taxon>
        <taxon>Pentapetalae</taxon>
        <taxon>rosids</taxon>
        <taxon>malvids</taxon>
        <taxon>Brassicales</taxon>
        <taxon>Brassicaceae</taxon>
        <taxon>Brassiceae</taxon>
        <taxon>Brassica</taxon>
    </lineage>
</organism>
<comment type="subcellular location">
    <subcellularLocation>
        <location evidence="2">Secreted</location>
        <location evidence="2">Cell wall</location>
    </subcellularLocation>
</comment>
<evidence type="ECO:0000313" key="9">
    <source>
        <dbReference type="Proteomes" id="UP000032141"/>
    </source>
</evidence>
<evidence type="ECO:0000313" key="8">
    <source>
        <dbReference type="EnsemblPlants" id="Bo2g046190.1"/>
    </source>
</evidence>
<dbReference type="GO" id="GO:0071555">
    <property type="term" value="P:cell wall organization"/>
    <property type="evidence" value="ECO:0007669"/>
    <property type="project" value="UniProtKB-KW"/>
</dbReference>
<keyword evidence="4" id="KW-0134">Cell wall</keyword>
<dbReference type="eggNOG" id="KOG4287">
    <property type="taxonomic scope" value="Eukaryota"/>
</dbReference>
<feature type="region of interest" description="Disordered" evidence="6">
    <location>
        <begin position="662"/>
        <end position="687"/>
    </location>
</feature>
<dbReference type="Proteomes" id="UP000032141">
    <property type="component" value="Chromosome C2"/>
</dbReference>
<dbReference type="HOGENOM" id="CLU_355037_0_0_1"/>
<feature type="compositionally biased region" description="Polar residues" evidence="6">
    <location>
        <begin position="662"/>
        <end position="676"/>
    </location>
</feature>
<feature type="region of interest" description="Disordered" evidence="6">
    <location>
        <begin position="477"/>
        <end position="580"/>
    </location>
</feature>
<evidence type="ECO:0000256" key="5">
    <source>
        <dbReference type="ARBA" id="ARBA00023316"/>
    </source>
</evidence>
<dbReference type="eggNOG" id="KOG1075">
    <property type="taxonomic scope" value="Eukaryota"/>
</dbReference>
<dbReference type="Gramene" id="Bo2g046190.1">
    <property type="protein sequence ID" value="Bo2g046190.1"/>
    <property type="gene ID" value="Bo2g046190"/>
</dbReference>
<comment type="similarity">
    <text evidence="3">Belongs to the pectinacetylesterase family.</text>
</comment>
<dbReference type="Pfam" id="PF03283">
    <property type="entry name" value="PAE"/>
    <property type="match status" value="2"/>
</dbReference>
<keyword evidence="5" id="KW-0961">Cell wall biogenesis/degradation</keyword>
<protein>
    <recommendedName>
        <fullName evidence="10">Pectin acetylesterase</fullName>
    </recommendedName>
</protein>
<accession>A0A0D3AMK8</accession>
<evidence type="ECO:0000256" key="4">
    <source>
        <dbReference type="ARBA" id="ARBA00022512"/>
    </source>
</evidence>
<dbReference type="PANTHER" id="PTHR21562:SF54">
    <property type="entry name" value="PECTIN ACETYLESTERASE 1"/>
    <property type="match status" value="1"/>
</dbReference>
<evidence type="ECO:0008006" key="10">
    <source>
        <dbReference type="Google" id="ProtNLM"/>
    </source>
</evidence>
<keyword evidence="4" id="KW-0964">Secreted</keyword>
<evidence type="ECO:0000256" key="6">
    <source>
        <dbReference type="SAM" id="MobiDB-lite"/>
    </source>
</evidence>
<reference evidence="8 9" key="1">
    <citation type="journal article" date="2014" name="Genome Biol.">
        <title>Transcriptome and methylome profiling reveals relics of genome dominance in the mesopolyploid Brassica oleracea.</title>
        <authorList>
            <person name="Parkin I.A."/>
            <person name="Koh C."/>
            <person name="Tang H."/>
            <person name="Robinson S.J."/>
            <person name="Kagale S."/>
            <person name="Clarke W.E."/>
            <person name="Town C.D."/>
            <person name="Nixon J."/>
            <person name="Krishnakumar V."/>
            <person name="Bidwell S.L."/>
            <person name="Denoeud F."/>
            <person name="Belcram H."/>
            <person name="Links M.G."/>
            <person name="Just J."/>
            <person name="Clarke C."/>
            <person name="Bender T."/>
            <person name="Huebert T."/>
            <person name="Mason A.S."/>
            <person name="Pires J.C."/>
            <person name="Barker G."/>
            <person name="Moore J."/>
            <person name="Walley P.G."/>
            <person name="Manoli S."/>
            <person name="Batley J."/>
            <person name="Edwards D."/>
            <person name="Nelson M.N."/>
            <person name="Wang X."/>
            <person name="Paterson A.H."/>
            <person name="King G."/>
            <person name="Bancroft I."/>
            <person name="Chalhoub B."/>
            <person name="Sharpe A.G."/>
        </authorList>
    </citation>
    <scope>NUCLEOTIDE SEQUENCE</scope>
    <source>
        <strain evidence="8 9">cv. TO1000</strain>
    </source>
</reference>
<dbReference type="PANTHER" id="PTHR21562">
    <property type="entry name" value="NOTUM-RELATED"/>
    <property type="match status" value="1"/>
</dbReference>
<dbReference type="EnsemblPlants" id="Bo2g046190.1">
    <property type="protein sequence ID" value="Bo2g046190.1"/>
    <property type="gene ID" value="Bo2g046190"/>
</dbReference>
<keyword evidence="9" id="KW-1185">Reference proteome</keyword>
<dbReference type="GO" id="GO:0009505">
    <property type="term" value="C:plant-type cell wall"/>
    <property type="evidence" value="ECO:0007669"/>
    <property type="project" value="TreeGrafter"/>
</dbReference>
<proteinExistence type="inferred from homology"/>
<dbReference type="GO" id="GO:0052793">
    <property type="term" value="F:pectin acetylesterase activity"/>
    <property type="evidence" value="ECO:0007669"/>
    <property type="project" value="TreeGrafter"/>
</dbReference>
<comment type="function">
    <text evidence="1">Hydrolyzes acetyl esters in homogalacturonan regions of pectin. In type I primary cell wall, galacturonic acid residues of pectin can be acetylated at the O-2 and O-3 positions. Decreasing the degree of acetylation of pectin gels in vitro alters their physical properties.</text>
</comment>
<feature type="compositionally biased region" description="Basic and acidic residues" evidence="6">
    <location>
        <begin position="512"/>
        <end position="529"/>
    </location>
</feature>
<evidence type="ECO:0000256" key="7">
    <source>
        <dbReference type="SAM" id="SignalP"/>
    </source>
</evidence>
<dbReference type="AlphaFoldDB" id="A0A0D3AMK8"/>
<keyword evidence="7" id="KW-0732">Signal</keyword>
<reference evidence="8" key="2">
    <citation type="submission" date="2015-03" db="UniProtKB">
        <authorList>
            <consortium name="EnsemblPlants"/>
        </authorList>
    </citation>
    <scope>IDENTIFICATION</scope>
</reference>
<feature type="chain" id="PRO_5002257762" description="Pectin acetylesterase" evidence="7">
    <location>
        <begin position="34"/>
        <end position="791"/>
    </location>
</feature>
<sequence length="791" mass="87981">MFIFSKRKMNAFLWSWSLTGFFLLSILANGVLGSDEMDLFNLINGTNVFQKQDDGADVLVVGLTLVQTAAAEGAVCLDGSVPGYHLYCGSGSGGKCAFNSRRANNWIIQLEGGAWCDSIKDCQNRKRSRVGSSTLMEKQINFKGILSSKVAENPDFYNWNKAEVRYCDGASFSGDSENKTAQLQFRGKRIFLAVIEDLMAKGMRYAKQALLNGCSSGGLSAILRCDDFSSLFPHTTKVKCMSDAGFFLDAVDISGARSLRRMYSGVVNTQGLQNLLPRTCTRHLDPTMCLFPQNIINQVRTPLFILNSAFDSWQIENSIAPPSADPSGSWHNCSSSFNCNASQMQFLEGHVHLYIWKMHPDGPSGYLIQIFHLGVVCFFISSMHPDESSECNYLGDPSGRSIIMYKTNIDLHLQSDGSPGTATVEQYTSEDNYEASDTDLLSIGPRELDTCPEFKTWEPVWTTSGCCFQTVGVRNKITPVPNRPADLGESEIQHRAYPSRNYYGNSPPYSSRRVDRQTHRSDSRKEHSTRGTPEIQGTAIWREKQPTEERLEEDSQNLVRSARPPVGRNLETHDFPPLPLIPTTEEVMEELQLVTRLYTSCDDPVESAARKQRVLVSDAQGLMEETAQGIFIAAQKAQAAQTQLQEEILAQAPIILLPAKPTNTIGSSTQQPTTGITGKKRGRPARTRDLRISQKRLLVLPLADGSCQASTHLREVTNDVFMKPTTGFKKSMLDALKTFSMSSKNGVFISWRWAHCQAERKDTWFPGNSQPGEDKGIAVAVGDWYFERTKK</sequence>
<dbReference type="InterPro" id="IPR004963">
    <property type="entry name" value="PAE/NOTUM"/>
</dbReference>
<feature type="signal peptide" evidence="7">
    <location>
        <begin position="1"/>
        <end position="33"/>
    </location>
</feature>
<evidence type="ECO:0000256" key="2">
    <source>
        <dbReference type="ARBA" id="ARBA00004191"/>
    </source>
</evidence>
<name>A0A0D3AMK8_BRAOL</name>
<evidence type="ECO:0000256" key="3">
    <source>
        <dbReference type="ARBA" id="ARBA00005784"/>
    </source>
</evidence>